<dbReference type="STRING" id="135651.G0MCU8"/>
<dbReference type="PANTHER" id="PTHR22991">
    <property type="entry name" value="PROTEIN CBG13490"/>
    <property type="match status" value="1"/>
</dbReference>
<accession>G0MCU8</accession>
<dbReference type="InParanoid" id="G0MCU8"/>
<evidence type="ECO:0000256" key="2">
    <source>
        <dbReference type="PROSITE-ProRule" id="PRU00059"/>
    </source>
</evidence>
<feature type="signal peptide" evidence="3">
    <location>
        <begin position="1"/>
        <end position="20"/>
    </location>
</feature>
<keyword evidence="3" id="KW-0732">Signal</keyword>
<name>G0MCU8_CAEBE</name>
<evidence type="ECO:0000256" key="3">
    <source>
        <dbReference type="SAM" id="SignalP"/>
    </source>
</evidence>
<dbReference type="EMBL" id="GL379790">
    <property type="protein sequence ID" value="EGT49412.1"/>
    <property type="molecule type" value="Genomic_DNA"/>
</dbReference>
<dbReference type="InterPro" id="IPR050976">
    <property type="entry name" value="Snaclec"/>
</dbReference>
<dbReference type="OrthoDB" id="6365689at2759"/>
<dbReference type="Pfam" id="PF00431">
    <property type="entry name" value="CUB"/>
    <property type="match status" value="1"/>
</dbReference>
<protein>
    <recommendedName>
        <fullName evidence="8">C-type LECtin</fullName>
    </recommendedName>
</protein>
<dbReference type="Pfam" id="PF00059">
    <property type="entry name" value="Lectin_C"/>
    <property type="match status" value="2"/>
</dbReference>
<dbReference type="AlphaFoldDB" id="G0MCU8"/>
<evidence type="ECO:0000313" key="7">
    <source>
        <dbReference type="Proteomes" id="UP000008068"/>
    </source>
</evidence>
<dbReference type="OMA" id="PATHADN"/>
<evidence type="ECO:0000256" key="1">
    <source>
        <dbReference type="ARBA" id="ARBA00023157"/>
    </source>
</evidence>
<comment type="caution">
    <text evidence="2">Lacks conserved residue(s) required for the propagation of feature annotation.</text>
</comment>
<feature type="domain" description="C-type lectin" evidence="5">
    <location>
        <begin position="164"/>
        <end position="281"/>
    </location>
</feature>
<dbReference type="InterPro" id="IPR035914">
    <property type="entry name" value="Sperma_CUB_dom_sf"/>
</dbReference>
<evidence type="ECO:0000259" key="5">
    <source>
        <dbReference type="PROSITE" id="PS50041"/>
    </source>
</evidence>
<proteinExistence type="predicted"/>
<feature type="chain" id="PRO_5003403726" description="C-type LECtin" evidence="3">
    <location>
        <begin position="21"/>
        <end position="416"/>
    </location>
</feature>
<feature type="domain" description="C-type lectin" evidence="5">
    <location>
        <begin position="31"/>
        <end position="142"/>
    </location>
</feature>
<dbReference type="InterPro" id="IPR016186">
    <property type="entry name" value="C-type_lectin-like/link_sf"/>
</dbReference>
<organism evidence="7">
    <name type="scientific">Caenorhabditis brenneri</name>
    <name type="common">Nematode worm</name>
    <dbReference type="NCBI Taxonomy" id="135651"/>
    <lineage>
        <taxon>Eukaryota</taxon>
        <taxon>Metazoa</taxon>
        <taxon>Ecdysozoa</taxon>
        <taxon>Nematoda</taxon>
        <taxon>Chromadorea</taxon>
        <taxon>Rhabditida</taxon>
        <taxon>Rhabditina</taxon>
        <taxon>Rhabditomorpha</taxon>
        <taxon>Rhabditoidea</taxon>
        <taxon>Rhabditidae</taxon>
        <taxon>Peloderinae</taxon>
        <taxon>Caenorhabditis</taxon>
    </lineage>
</organism>
<dbReference type="CDD" id="cd00037">
    <property type="entry name" value="CLECT"/>
    <property type="match status" value="2"/>
</dbReference>
<evidence type="ECO:0000313" key="6">
    <source>
        <dbReference type="EMBL" id="EGT49412.1"/>
    </source>
</evidence>
<dbReference type="SMART" id="SM00042">
    <property type="entry name" value="CUB"/>
    <property type="match status" value="1"/>
</dbReference>
<gene>
    <name evidence="6" type="ORF">CAEBREN_18469</name>
</gene>
<keyword evidence="7" id="KW-1185">Reference proteome</keyword>
<dbReference type="PROSITE" id="PS50041">
    <property type="entry name" value="C_TYPE_LECTIN_2"/>
    <property type="match status" value="2"/>
</dbReference>
<dbReference type="SUPFAM" id="SSF56436">
    <property type="entry name" value="C-type lectin-like"/>
    <property type="match status" value="2"/>
</dbReference>
<dbReference type="InterPro" id="IPR001304">
    <property type="entry name" value="C-type_lectin-like"/>
</dbReference>
<dbReference type="PROSITE" id="PS01180">
    <property type="entry name" value="CUB"/>
    <property type="match status" value="1"/>
</dbReference>
<dbReference type="SUPFAM" id="SSF49854">
    <property type="entry name" value="Spermadhesin, CUB domain"/>
    <property type="match status" value="1"/>
</dbReference>
<keyword evidence="1" id="KW-1015">Disulfide bond</keyword>
<sequence>MQLLLTFLFTYVSLVASTSSTPVCTNGFTLINNKCLKLFPDPVTHRVAERTCMNLGATLATVKNANDNQAITTVAGSTTSLMWLGLYCFDNDDTKCIWDDGSGVTNKYNNFANGFPLAIIGKCVYYTTQGVFAGQWLSGDCDTDLHAFVCELPFTFADTCDYNYDGNCYTFHNTLTPFVQAQQACEQECGNLVSITSEMENRYIAIITNRLWGVFGIYLGATWSMYDMFTWVDGSRWNYNRIDRSFIDRPCVALLSGPGQTPSADSWYGVSCTSARYFICKRPAGSQCNSPQPTVTVTPISSSPSYCNSSMLLAPGVITSPNFPNNYDNNVYCTYHLSTIGSYYISLQFLAFSTEADFDRVFVYDGDSTSNTLLATYSGTSAPLLVSSGNSMTVVFKTDRSNVAQGFKARFMSYAR</sequence>
<feature type="domain" description="CUB" evidence="4">
    <location>
        <begin position="307"/>
        <end position="414"/>
    </location>
</feature>
<dbReference type="InterPro" id="IPR016187">
    <property type="entry name" value="CTDL_fold"/>
</dbReference>
<evidence type="ECO:0008006" key="8">
    <source>
        <dbReference type="Google" id="ProtNLM"/>
    </source>
</evidence>
<dbReference type="Gene3D" id="2.60.120.290">
    <property type="entry name" value="Spermadhesin, CUB domain"/>
    <property type="match status" value="1"/>
</dbReference>
<dbReference type="CDD" id="cd00041">
    <property type="entry name" value="CUB"/>
    <property type="match status" value="1"/>
</dbReference>
<reference evidence="7" key="1">
    <citation type="submission" date="2011-07" db="EMBL/GenBank/DDBJ databases">
        <authorList>
            <consortium name="Caenorhabditis brenneri Sequencing and Analysis Consortium"/>
            <person name="Wilson R.K."/>
        </authorList>
    </citation>
    <scope>NUCLEOTIDE SEQUENCE [LARGE SCALE GENOMIC DNA]</scope>
    <source>
        <strain evidence="7">PB2801</strain>
    </source>
</reference>
<dbReference type="eggNOG" id="KOG4297">
    <property type="taxonomic scope" value="Eukaryota"/>
</dbReference>
<dbReference type="PANTHER" id="PTHR22991:SF44">
    <property type="entry name" value="C-TYPE LECTIN-RELATED"/>
    <property type="match status" value="1"/>
</dbReference>
<dbReference type="FunFam" id="2.60.120.290:FF:000005">
    <property type="entry name" value="Procollagen C-endopeptidase enhancer 1"/>
    <property type="match status" value="1"/>
</dbReference>
<evidence type="ECO:0000259" key="4">
    <source>
        <dbReference type="PROSITE" id="PS01180"/>
    </source>
</evidence>
<dbReference type="HOGENOM" id="CLU_037161_0_0_1"/>
<dbReference type="Proteomes" id="UP000008068">
    <property type="component" value="Unassembled WGS sequence"/>
</dbReference>
<dbReference type="Gene3D" id="3.10.100.10">
    <property type="entry name" value="Mannose-Binding Protein A, subunit A"/>
    <property type="match status" value="2"/>
</dbReference>
<dbReference type="InterPro" id="IPR000859">
    <property type="entry name" value="CUB_dom"/>
</dbReference>
<dbReference type="SMART" id="SM00034">
    <property type="entry name" value="CLECT"/>
    <property type="match status" value="2"/>
</dbReference>